<keyword evidence="3" id="KW-1185">Reference proteome</keyword>
<evidence type="ECO:0000313" key="2">
    <source>
        <dbReference type="EMBL" id="ABX04397.1"/>
    </source>
</evidence>
<feature type="domain" description="Polymerase nucleotidyl transferase" evidence="1">
    <location>
        <begin position="9"/>
        <end position="50"/>
    </location>
</feature>
<dbReference type="Proteomes" id="UP000000787">
    <property type="component" value="Chromosome"/>
</dbReference>
<gene>
    <name evidence="2" type="ordered locus">Haur_1754</name>
</gene>
<protein>
    <submittedName>
        <fullName evidence="2">DNA polymerase beta domain protein region</fullName>
    </submittedName>
</protein>
<name>A9B6T8_HERA2</name>
<dbReference type="AlphaFoldDB" id="A9B6T8"/>
<dbReference type="BioCyc" id="HAUR316274:GHYA-1782-MONOMER"/>
<accession>A9B6T8</accession>
<dbReference type="InterPro" id="IPR002934">
    <property type="entry name" value="Polymerase_NTP_transf_dom"/>
</dbReference>
<dbReference type="HOGENOM" id="CLU_069366_1_0_0"/>
<sequence>MPSDIINMVVERLRTVAGVEALVLGGSRARGNHHTGSDIDIGMYYRRDLDIAALQHHAQALDDLQRQQLVTELGGWGPWINGGGWLTIHAMPVDWLYRDLNKVEHVVAACLAGEVTIDYQPGHPHGFVSSIYAAEVALCQPLYDPQASVASLKQQLASYPPALQQAFLGRFWEADFALANARKALRRGDLAYITGCCFRAVMVLTQTIFALNQHYWMNEKGAVALASGFRHVPANFEQRVTQLFSLLQPQPESIDQALQVLEALIQATAALLD</sequence>
<dbReference type="InterPro" id="IPR043519">
    <property type="entry name" value="NT_sf"/>
</dbReference>
<dbReference type="EMBL" id="CP000875">
    <property type="protein sequence ID" value="ABX04397.1"/>
    <property type="molecule type" value="Genomic_DNA"/>
</dbReference>
<dbReference type="eggNOG" id="COG1708">
    <property type="taxonomic scope" value="Bacteria"/>
</dbReference>
<proteinExistence type="predicted"/>
<dbReference type="Pfam" id="PF01909">
    <property type="entry name" value="NTP_transf_2"/>
    <property type="match status" value="1"/>
</dbReference>
<dbReference type="STRING" id="316274.Haur_1754"/>
<evidence type="ECO:0000259" key="1">
    <source>
        <dbReference type="Pfam" id="PF01909"/>
    </source>
</evidence>
<reference evidence="2 3" key="1">
    <citation type="journal article" date="2011" name="Stand. Genomic Sci.">
        <title>Complete genome sequence of the filamentous gliding predatory bacterium Herpetosiphon aurantiacus type strain (114-95(T)).</title>
        <authorList>
            <person name="Kiss H."/>
            <person name="Nett M."/>
            <person name="Domin N."/>
            <person name="Martin K."/>
            <person name="Maresca J.A."/>
            <person name="Copeland A."/>
            <person name="Lapidus A."/>
            <person name="Lucas S."/>
            <person name="Berry K.W."/>
            <person name="Glavina Del Rio T."/>
            <person name="Dalin E."/>
            <person name="Tice H."/>
            <person name="Pitluck S."/>
            <person name="Richardson P."/>
            <person name="Bruce D."/>
            <person name="Goodwin L."/>
            <person name="Han C."/>
            <person name="Detter J.C."/>
            <person name="Schmutz J."/>
            <person name="Brettin T."/>
            <person name="Land M."/>
            <person name="Hauser L."/>
            <person name="Kyrpides N.C."/>
            <person name="Ivanova N."/>
            <person name="Goker M."/>
            <person name="Woyke T."/>
            <person name="Klenk H.P."/>
            <person name="Bryant D.A."/>
        </authorList>
    </citation>
    <scope>NUCLEOTIDE SEQUENCE [LARGE SCALE GENOMIC DNA]</scope>
    <source>
        <strain evidence="3">ATCC 23779 / DSM 785 / 114-95</strain>
    </source>
</reference>
<evidence type="ECO:0000313" key="3">
    <source>
        <dbReference type="Proteomes" id="UP000000787"/>
    </source>
</evidence>
<dbReference type="InParanoid" id="A9B6T8"/>
<dbReference type="KEGG" id="hau:Haur_1754"/>
<dbReference type="Gene3D" id="3.30.460.10">
    <property type="entry name" value="Beta Polymerase, domain 2"/>
    <property type="match status" value="1"/>
</dbReference>
<organism evidence="2 3">
    <name type="scientific">Herpetosiphon aurantiacus (strain ATCC 23779 / DSM 785 / 114-95)</name>
    <dbReference type="NCBI Taxonomy" id="316274"/>
    <lineage>
        <taxon>Bacteria</taxon>
        <taxon>Bacillati</taxon>
        <taxon>Chloroflexota</taxon>
        <taxon>Chloroflexia</taxon>
        <taxon>Herpetosiphonales</taxon>
        <taxon>Herpetosiphonaceae</taxon>
        <taxon>Herpetosiphon</taxon>
    </lineage>
</organism>
<dbReference type="CDD" id="cd05403">
    <property type="entry name" value="NT_KNTase_like"/>
    <property type="match status" value="1"/>
</dbReference>
<dbReference type="GO" id="GO:0016779">
    <property type="term" value="F:nucleotidyltransferase activity"/>
    <property type="evidence" value="ECO:0007669"/>
    <property type="project" value="InterPro"/>
</dbReference>
<dbReference type="SUPFAM" id="SSF81301">
    <property type="entry name" value="Nucleotidyltransferase"/>
    <property type="match status" value="1"/>
</dbReference>